<dbReference type="AlphaFoldDB" id="A0A6I3J670"/>
<dbReference type="EMBL" id="WLCI01000007">
    <property type="protein sequence ID" value="MTB94922.1"/>
    <property type="molecule type" value="Genomic_DNA"/>
</dbReference>
<name>A0A6I3J670_9ACTN</name>
<keyword evidence="2" id="KW-1185">Reference proteome</keyword>
<accession>A0A6I3J670</accession>
<evidence type="ECO:0000313" key="2">
    <source>
        <dbReference type="Proteomes" id="UP000433406"/>
    </source>
</evidence>
<reference evidence="1 2" key="1">
    <citation type="submission" date="2019-10" db="EMBL/GenBank/DDBJ databases">
        <title>Nocardioides novel species isolated from the excrement of Marmot.</title>
        <authorList>
            <person name="Zhang G."/>
        </authorList>
    </citation>
    <scope>NUCLEOTIDE SEQUENCE [LARGE SCALE GENOMIC DNA]</scope>
    <source>
        <strain evidence="2">zg-579</strain>
    </source>
</reference>
<gene>
    <name evidence="1" type="ORF">GGQ22_07470</name>
</gene>
<comment type="caution">
    <text evidence="1">The sequence shown here is derived from an EMBL/GenBank/DDBJ whole genome shotgun (WGS) entry which is preliminary data.</text>
</comment>
<sequence>MHPEVAARLDRPPYLLTRRQAVAAGTTPREIDRRVRTGAWVAVRRGVYATSEHVTSLATRAQRQRLHDDAVALSTRLTHIRSHDSAAVVWGLAVPLPAVPVTHLTVPVPATARNRPQRSRFSHEVKHHLAPYGVVDRPSVVDGVPVLGLARTAIDLAREHDLATGVAAVDGALRAGIRRSDLDAVVARMACWPHVNRARQAVDLGDPGAESVGETLARLLVLRLGRGRPQTQFGLSRDGRTGFADVRLGRHLFEFDGRLKYHRGHGDDRPVEQVVWEEKLRQDWFCSYQLGMSRLVWSDVIGPGTVAALARIEREVAATEARFGTDISDLAPYVVARRRPAA</sequence>
<organism evidence="1 2">
    <name type="scientific">Nocardioides marmotae</name>
    <dbReference type="NCBI Taxonomy" id="2663857"/>
    <lineage>
        <taxon>Bacteria</taxon>
        <taxon>Bacillati</taxon>
        <taxon>Actinomycetota</taxon>
        <taxon>Actinomycetes</taxon>
        <taxon>Propionibacteriales</taxon>
        <taxon>Nocardioidaceae</taxon>
        <taxon>Nocardioides</taxon>
    </lineage>
</organism>
<proteinExistence type="predicted"/>
<evidence type="ECO:0000313" key="1">
    <source>
        <dbReference type="EMBL" id="MTB94922.1"/>
    </source>
</evidence>
<dbReference type="RefSeq" id="WP_154614650.1">
    <property type="nucleotide sequence ID" value="NZ_CP053660.1"/>
</dbReference>
<dbReference type="Proteomes" id="UP000433406">
    <property type="component" value="Unassembled WGS sequence"/>
</dbReference>
<protein>
    <submittedName>
        <fullName evidence="1">Uncharacterized protein</fullName>
    </submittedName>
</protein>